<feature type="compositionally biased region" description="Basic and acidic residues" evidence="1">
    <location>
        <begin position="1"/>
        <end position="16"/>
    </location>
</feature>
<organism evidence="3 4">
    <name type="scientific">Piptocephalis cylindrospora</name>
    <dbReference type="NCBI Taxonomy" id="1907219"/>
    <lineage>
        <taxon>Eukaryota</taxon>
        <taxon>Fungi</taxon>
        <taxon>Fungi incertae sedis</taxon>
        <taxon>Zoopagomycota</taxon>
        <taxon>Zoopagomycotina</taxon>
        <taxon>Zoopagomycetes</taxon>
        <taxon>Zoopagales</taxon>
        <taxon>Piptocephalidaceae</taxon>
        <taxon>Piptocephalis</taxon>
    </lineage>
</organism>
<feature type="region of interest" description="Disordered" evidence="1">
    <location>
        <begin position="1"/>
        <end position="31"/>
    </location>
</feature>
<keyword evidence="2" id="KW-0812">Transmembrane</keyword>
<evidence type="ECO:0000313" key="3">
    <source>
        <dbReference type="EMBL" id="RKP12340.1"/>
    </source>
</evidence>
<sequence>MAWKGGSEKRRELDKKQKQRASSPSSPPLPADQLVVASLASICTAGGHSRYVWLSQSFTFNGSAGFIGYPNVNMPLFILGTAHGVPVVAFAILPSWS</sequence>
<proteinExistence type="predicted"/>
<keyword evidence="2" id="KW-0472">Membrane</keyword>
<keyword evidence="2" id="KW-1133">Transmembrane helix</keyword>
<protein>
    <submittedName>
        <fullName evidence="3">Uncharacterized protein</fullName>
    </submittedName>
</protein>
<reference evidence="4" key="1">
    <citation type="journal article" date="2018" name="Nat. Microbiol.">
        <title>Leveraging single-cell genomics to expand the fungal tree of life.</title>
        <authorList>
            <person name="Ahrendt S.R."/>
            <person name="Quandt C.A."/>
            <person name="Ciobanu D."/>
            <person name="Clum A."/>
            <person name="Salamov A."/>
            <person name="Andreopoulos B."/>
            <person name="Cheng J.F."/>
            <person name="Woyke T."/>
            <person name="Pelin A."/>
            <person name="Henrissat B."/>
            <person name="Reynolds N.K."/>
            <person name="Benny G.L."/>
            <person name="Smith M.E."/>
            <person name="James T.Y."/>
            <person name="Grigoriev I.V."/>
        </authorList>
    </citation>
    <scope>NUCLEOTIDE SEQUENCE [LARGE SCALE GENOMIC DNA]</scope>
</reference>
<evidence type="ECO:0000256" key="2">
    <source>
        <dbReference type="SAM" id="Phobius"/>
    </source>
</evidence>
<feature type="transmembrane region" description="Helical" evidence="2">
    <location>
        <begin position="76"/>
        <end position="96"/>
    </location>
</feature>
<dbReference type="Proteomes" id="UP000267251">
    <property type="component" value="Unassembled WGS sequence"/>
</dbReference>
<gene>
    <name evidence="3" type="ORF">BJ684DRAFT_21114</name>
</gene>
<keyword evidence="4" id="KW-1185">Reference proteome</keyword>
<dbReference type="EMBL" id="KZ988371">
    <property type="protein sequence ID" value="RKP12340.1"/>
    <property type="molecule type" value="Genomic_DNA"/>
</dbReference>
<name>A0A4P9Y3D3_9FUNG</name>
<dbReference type="AlphaFoldDB" id="A0A4P9Y3D3"/>
<accession>A0A4P9Y3D3</accession>
<evidence type="ECO:0000256" key="1">
    <source>
        <dbReference type="SAM" id="MobiDB-lite"/>
    </source>
</evidence>
<evidence type="ECO:0000313" key="4">
    <source>
        <dbReference type="Proteomes" id="UP000267251"/>
    </source>
</evidence>